<organism evidence="2 3">
    <name type="scientific">Chryseobacterium oncorhynchi</name>
    <dbReference type="NCBI Taxonomy" id="741074"/>
    <lineage>
        <taxon>Bacteria</taxon>
        <taxon>Pseudomonadati</taxon>
        <taxon>Bacteroidota</taxon>
        <taxon>Flavobacteriia</taxon>
        <taxon>Flavobacteriales</taxon>
        <taxon>Weeksellaceae</taxon>
        <taxon>Chryseobacterium group</taxon>
        <taxon>Chryseobacterium</taxon>
    </lineage>
</organism>
<comment type="caution">
    <text evidence="2">The sequence shown here is derived from an EMBL/GenBank/DDBJ whole genome shotgun (WGS) entry which is preliminary data.</text>
</comment>
<keyword evidence="1" id="KW-0472">Membrane</keyword>
<dbReference type="AlphaFoldDB" id="A0A316X9T1"/>
<feature type="transmembrane region" description="Helical" evidence="1">
    <location>
        <begin position="116"/>
        <end position="138"/>
    </location>
</feature>
<dbReference type="EMBL" id="PPEI02000001">
    <property type="protein sequence ID" value="PWN67610.1"/>
    <property type="molecule type" value="Genomic_DNA"/>
</dbReference>
<reference evidence="2" key="1">
    <citation type="submission" date="2018-04" db="EMBL/GenBank/DDBJ databases">
        <title>Draft Genome Sequences of Chryseobacterium lactis NCTC11390T isolated from milk, Chryseobacterium oncorhynchi 701B-08T from rainbow trout, and Chryseobacterium viscerum 687B-08T from diseased fish.</title>
        <authorList>
            <person name="Jeong J.-J."/>
            <person name="Lee Y.J."/>
            <person name="Pathiraja D."/>
            <person name="Park B."/>
            <person name="Choi I.-G."/>
            <person name="Kim K.D."/>
        </authorList>
    </citation>
    <scope>NUCLEOTIDE SEQUENCE [LARGE SCALE GENOMIC DNA]</scope>
    <source>
        <strain evidence="2">701B-08</strain>
    </source>
</reference>
<keyword evidence="3" id="KW-1185">Reference proteome</keyword>
<name>A0A316X9T1_9FLAO</name>
<evidence type="ECO:0000256" key="1">
    <source>
        <dbReference type="SAM" id="Phobius"/>
    </source>
</evidence>
<dbReference type="OrthoDB" id="1260979at2"/>
<keyword evidence="1" id="KW-0812">Transmembrane</keyword>
<evidence type="ECO:0000313" key="2">
    <source>
        <dbReference type="EMBL" id="PWN67610.1"/>
    </source>
</evidence>
<accession>A0A316X9T1</accession>
<keyword evidence="1" id="KW-1133">Transmembrane helix</keyword>
<dbReference type="Proteomes" id="UP000236182">
    <property type="component" value="Unassembled WGS sequence"/>
</dbReference>
<proteinExistence type="predicted"/>
<protein>
    <submittedName>
        <fullName evidence="2">Uncharacterized protein</fullName>
    </submittedName>
</protein>
<sequence>MILSQNTNTRNIPEEQIPEVYKGLKQNEYLKIRLQKTESALYGANQLINEQDKALTVSKSLLTAKDEALGTVVEISKQDKIIAEEREKQLNIDISYLQAQMEIVKKEAEIHQRKRFWNGLKVGGVSVAVLGVAGLIWFNNR</sequence>
<gene>
    <name evidence="2" type="ORF">C1638_003195</name>
</gene>
<evidence type="ECO:0000313" key="3">
    <source>
        <dbReference type="Proteomes" id="UP000236182"/>
    </source>
</evidence>